<dbReference type="InterPro" id="IPR021858">
    <property type="entry name" value="Fun_TF"/>
</dbReference>
<comment type="caution">
    <text evidence="3">The sequence shown here is derived from an EMBL/GenBank/DDBJ whole genome shotgun (WGS) entry which is preliminary data.</text>
</comment>
<keyword evidence="4" id="KW-1185">Reference proteome</keyword>
<evidence type="ECO:0000313" key="4">
    <source>
        <dbReference type="Proteomes" id="UP000076552"/>
    </source>
</evidence>
<evidence type="ECO:0000313" key="3">
    <source>
        <dbReference type="EMBL" id="KZL73615.1"/>
    </source>
</evidence>
<gene>
    <name evidence="3" type="ORF">CT0861_02912</name>
</gene>
<dbReference type="AlphaFoldDB" id="A0A161VR50"/>
<organism evidence="3 4">
    <name type="scientific">Colletotrichum tofieldiae</name>
    <dbReference type="NCBI Taxonomy" id="708197"/>
    <lineage>
        <taxon>Eukaryota</taxon>
        <taxon>Fungi</taxon>
        <taxon>Dikarya</taxon>
        <taxon>Ascomycota</taxon>
        <taxon>Pezizomycotina</taxon>
        <taxon>Sordariomycetes</taxon>
        <taxon>Hypocreomycetidae</taxon>
        <taxon>Glomerellales</taxon>
        <taxon>Glomerellaceae</taxon>
        <taxon>Colletotrichum</taxon>
        <taxon>Colletotrichum spaethianum species complex</taxon>
    </lineage>
</organism>
<accession>A0A161VR50</accession>
<evidence type="ECO:0000256" key="2">
    <source>
        <dbReference type="SAM" id="MobiDB-lite"/>
    </source>
</evidence>
<dbReference type="PANTHER" id="PTHR47657:SF10">
    <property type="entry name" value="ZN(II)2CYS6 TRANSCRIPTION FACTOR (EUROFUNG)"/>
    <property type="match status" value="1"/>
</dbReference>
<feature type="region of interest" description="Disordered" evidence="2">
    <location>
        <begin position="1"/>
        <end position="38"/>
    </location>
</feature>
<dbReference type="PANTHER" id="PTHR47657">
    <property type="entry name" value="STEROL REGULATORY ELEMENT-BINDING PROTEIN ECM22"/>
    <property type="match status" value="1"/>
</dbReference>
<dbReference type="GO" id="GO:0000981">
    <property type="term" value="F:DNA-binding transcription factor activity, RNA polymerase II-specific"/>
    <property type="evidence" value="ECO:0007669"/>
    <property type="project" value="TreeGrafter"/>
</dbReference>
<dbReference type="Pfam" id="PF11951">
    <property type="entry name" value="Fungal_trans_2"/>
    <property type="match status" value="1"/>
</dbReference>
<dbReference type="Proteomes" id="UP000076552">
    <property type="component" value="Unassembled WGS sequence"/>
</dbReference>
<name>A0A161VR50_9PEZI</name>
<dbReference type="InterPro" id="IPR052400">
    <property type="entry name" value="Zn2-C6_fungal_TF"/>
</dbReference>
<proteinExistence type="predicted"/>
<keyword evidence="1" id="KW-0539">Nucleus</keyword>
<dbReference type="STRING" id="708197.A0A161VR50"/>
<sequence length="369" mass="41586">MQEPAKINHPGKRSRPAEARSAITDLPTPTASESEAGLTPIPFGDDLEYDINFPFMLDTQSLELLHHYMCHTSTTLGNAQVFRDVVPRLGFKYDCIMRMILSITARHLARLRSAQAMFYHSLANDHAAAAFPEVTSMLTQLNEENSQALYYATVLICLSSFAKDPTPGNLLIVAEEGEVPWWALMRGVRMVVNTVGINRILAETSDALLTGTSTWNDQALEPVASEPEELQWEKPLEQVADLVTEMLAPGEKTHYAALGHLQERYQLIFRSPEKPSVDNGKAFTIVFAWLFVLEEDFIVSVENRHPVALLLLAYYGVLLRRLEHYWFMAGWSRQIVTGVSRLLSPQYTQLLQWPMEQVGLLQAADELQL</sequence>
<evidence type="ECO:0000256" key="1">
    <source>
        <dbReference type="ARBA" id="ARBA00023242"/>
    </source>
</evidence>
<reference evidence="3 4" key="1">
    <citation type="submission" date="2015-06" db="EMBL/GenBank/DDBJ databases">
        <title>Survival trade-offs in plant roots during colonization by closely related pathogenic and mutualistic fungi.</title>
        <authorList>
            <person name="Hacquard S."/>
            <person name="Kracher B."/>
            <person name="Hiruma K."/>
            <person name="Weinman A."/>
            <person name="Muench P."/>
            <person name="Garrido Oter R."/>
            <person name="Ver Loren van Themaat E."/>
            <person name="Dallerey J.-F."/>
            <person name="Damm U."/>
            <person name="Henrissat B."/>
            <person name="Lespinet O."/>
            <person name="Thon M."/>
            <person name="Kemen E."/>
            <person name="McHardy A.C."/>
            <person name="Schulze-Lefert P."/>
            <person name="O'Connell R.J."/>
        </authorList>
    </citation>
    <scope>NUCLEOTIDE SEQUENCE [LARGE SCALE GENOMIC DNA]</scope>
    <source>
        <strain evidence="3 4">0861</strain>
    </source>
</reference>
<protein>
    <submittedName>
        <fullName evidence="3">C6 finger domain-containing protein</fullName>
    </submittedName>
</protein>
<dbReference type="EMBL" id="LFIV01000042">
    <property type="protein sequence ID" value="KZL73615.1"/>
    <property type="molecule type" value="Genomic_DNA"/>
</dbReference>